<keyword evidence="5" id="KW-0472">Membrane</keyword>
<proteinExistence type="predicted"/>
<dbReference type="InterPro" id="IPR013083">
    <property type="entry name" value="Znf_RING/FYVE/PHD"/>
</dbReference>
<dbReference type="Gene3D" id="3.30.40.10">
    <property type="entry name" value="Zinc/RING finger domain, C3HC4 (zinc finger)"/>
    <property type="match status" value="1"/>
</dbReference>
<keyword evidence="5" id="KW-0812">Transmembrane</keyword>
<sequence>MNAAEAGLSAGVKDGSTEVPSRSAVAVGEEDGKKISGGEQAREGFVAVDIRGGVCGSRPEQEVPNVCRICHLSSDLVGSAAEGWEHIQIGCGCIGELGIAHRRCAEAWFRVKGSRICEICGLVAKNIVGKEDWSFMEVWHENRRPENNRNSPERGCCWTSQKFCSFLVSFIVIAFILQWYFRISFSW</sequence>
<evidence type="ECO:0000256" key="1">
    <source>
        <dbReference type="ARBA" id="ARBA00022723"/>
    </source>
</evidence>
<evidence type="ECO:0000313" key="8">
    <source>
        <dbReference type="Proteomes" id="UP000236161"/>
    </source>
</evidence>
<accession>A0A2H9ZU89</accession>
<dbReference type="GO" id="GO:0008270">
    <property type="term" value="F:zinc ion binding"/>
    <property type="evidence" value="ECO:0007669"/>
    <property type="project" value="UniProtKB-KW"/>
</dbReference>
<gene>
    <name evidence="7" type="ORF">AXF42_Ash015747</name>
</gene>
<feature type="domain" description="RING-CH-type" evidence="6">
    <location>
        <begin position="59"/>
        <end position="127"/>
    </location>
</feature>
<evidence type="ECO:0000313" key="7">
    <source>
        <dbReference type="EMBL" id="PKA46853.1"/>
    </source>
</evidence>
<evidence type="ECO:0000256" key="2">
    <source>
        <dbReference type="ARBA" id="ARBA00022771"/>
    </source>
</evidence>
<keyword evidence="5" id="KW-1133">Transmembrane helix</keyword>
<keyword evidence="2" id="KW-0863">Zinc-finger</keyword>
<organism evidence="7 8">
    <name type="scientific">Apostasia shenzhenica</name>
    <dbReference type="NCBI Taxonomy" id="1088818"/>
    <lineage>
        <taxon>Eukaryota</taxon>
        <taxon>Viridiplantae</taxon>
        <taxon>Streptophyta</taxon>
        <taxon>Embryophyta</taxon>
        <taxon>Tracheophyta</taxon>
        <taxon>Spermatophyta</taxon>
        <taxon>Magnoliopsida</taxon>
        <taxon>Liliopsida</taxon>
        <taxon>Asparagales</taxon>
        <taxon>Orchidaceae</taxon>
        <taxon>Apostasioideae</taxon>
        <taxon>Apostasia</taxon>
    </lineage>
</organism>
<dbReference type="EMBL" id="KZ453894">
    <property type="protein sequence ID" value="PKA46853.1"/>
    <property type="molecule type" value="Genomic_DNA"/>
</dbReference>
<protein>
    <recommendedName>
        <fullName evidence="6">RING-CH-type domain-containing protein</fullName>
    </recommendedName>
</protein>
<dbReference type="PANTHER" id="PTHR46214">
    <property type="entry name" value="ZINC FINGER, RING-CH-TYPE"/>
    <property type="match status" value="1"/>
</dbReference>
<dbReference type="Pfam" id="PF12906">
    <property type="entry name" value="RINGv"/>
    <property type="match status" value="1"/>
</dbReference>
<evidence type="ECO:0000259" key="6">
    <source>
        <dbReference type="PROSITE" id="PS51292"/>
    </source>
</evidence>
<evidence type="ECO:0000256" key="5">
    <source>
        <dbReference type="SAM" id="Phobius"/>
    </source>
</evidence>
<dbReference type="AlphaFoldDB" id="A0A2H9ZU89"/>
<reference evidence="7 8" key="1">
    <citation type="journal article" date="2017" name="Nature">
        <title>The Apostasia genome and the evolution of orchids.</title>
        <authorList>
            <person name="Zhang G.Q."/>
            <person name="Liu K.W."/>
            <person name="Li Z."/>
            <person name="Lohaus R."/>
            <person name="Hsiao Y.Y."/>
            <person name="Niu S.C."/>
            <person name="Wang J.Y."/>
            <person name="Lin Y.C."/>
            <person name="Xu Q."/>
            <person name="Chen L.J."/>
            <person name="Yoshida K."/>
            <person name="Fujiwara S."/>
            <person name="Wang Z.W."/>
            <person name="Zhang Y.Q."/>
            <person name="Mitsuda N."/>
            <person name="Wang M."/>
            <person name="Liu G.H."/>
            <person name="Pecoraro L."/>
            <person name="Huang H.X."/>
            <person name="Xiao X.J."/>
            <person name="Lin M."/>
            <person name="Wu X.Y."/>
            <person name="Wu W.L."/>
            <person name="Chen Y.Y."/>
            <person name="Chang S.B."/>
            <person name="Sakamoto S."/>
            <person name="Ohme-Takagi M."/>
            <person name="Yagi M."/>
            <person name="Zeng S.J."/>
            <person name="Shen C.Y."/>
            <person name="Yeh C.M."/>
            <person name="Luo Y.B."/>
            <person name="Tsai W.C."/>
            <person name="Van de Peer Y."/>
            <person name="Liu Z.J."/>
        </authorList>
    </citation>
    <scope>NUCLEOTIDE SEQUENCE [LARGE SCALE GENOMIC DNA]</scope>
    <source>
        <strain evidence="8">cv. Shenzhen</strain>
        <tissue evidence="7">Stem</tissue>
    </source>
</reference>
<keyword evidence="3" id="KW-0862">Zinc</keyword>
<dbReference type="SUPFAM" id="SSF57850">
    <property type="entry name" value="RING/U-box"/>
    <property type="match status" value="1"/>
</dbReference>
<dbReference type="PANTHER" id="PTHR46214:SF8">
    <property type="entry name" value="RING_FYVE_PHD ZINC FINGER SUPERFAMILY PROTEIN"/>
    <property type="match status" value="1"/>
</dbReference>
<name>A0A2H9ZU89_9ASPA</name>
<dbReference type="OrthoDB" id="1734943at2759"/>
<evidence type="ECO:0000256" key="3">
    <source>
        <dbReference type="ARBA" id="ARBA00022833"/>
    </source>
</evidence>
<feature type="region of interest" description="Disordered" evidence="4">
    <location>
        <begin position="1"/>
        <end position="36"/>
    </location>
</feature>
<keyword evidence="8" id="KW-1185">Reference proteome</keyword>
<dbReference type="STRING" id="1088818.A0A2H9ZU89"/>
<dbReference type="PROSITE" id="PS51292">
    <property type="entry name" value="ZF_RING_CH"/>
    <property type="match status" value="1"/>
</dbReference>
<dbReference type="SMART" id="SM00744">
    <property type="entry name" value="RINGv"/>
    <property type="match status" value="1"/>
</dbReference>
<keyword evidence="1" id="KW-0479">Metal-binding</keyword>
<dbReference type="Proteomes" id="UP000236161">
    <property type="component" value="Unassembled WGS sequence"/>
</dbReference>
<feature type="transmembrane region" description="Helical" evidence="5">
    <location>
        <begin position="163"/>
        <end position="181"/>
    </location>
</feature>
<dbReference type="InterPro" id="IPR011016">
    <property type="entry name" value="Znf_RING-CH"/>
</dbReference>
<evidence type="ECO:0000256" key="4">
    <source>
        <dbReference type="SAM" id="MobiDB-lite"/>
    </source>
</evidence>